<dbReference type="Pfam" id="PF13676">
    <property type="entry name" value="TIR_2"/>
    <property type="match status" value="1"/>
</dbReference>
<dbReference type="OrthoDB" id="9988476at2759"/>
<dbReference type="GO" id="GO:0007165">
    <property type="term" value="P:signal transduction"/>
    <property type="evidence" value="ECO:0007669"/>
    <property type="project" value="InterPro"/>
</dbReference>
<dbReference type="HOGENOM" id="CLU_1016792_0_0_1"/>
<evidence type="ECO:0000313" key="3">
    <source>
        <dbReference type="EMBL" id="EDV19217.1"/>
    </source>
</evidence>
<dbReference type="AlphaFoldDB" id="B3SDH1"/>
<dbReference type="Gene3D" id="3.40.50.10140">
    <property type="entry name" value="Toll/interleukin-1 receptor homology (TIR) domain"/>
    <property type="match status" value="1"/>
</dbReference>
<protein>
    <recommendedName>
        <fullName evidence="5">TIR domain-containing protein</fullName>
    </recommendedName>
</protein>
<dbReference type="SUPFAM" id="SSF52200">
    <property type="entry name" value="Toll/Interleukin receptor TIR domain"/>
    <property type="match status" value="1"/>
</dbReference>
<dbReference type="Pfam" id="PF00619">
    <property type="entry name" value="CARD"/>
    <property type="match status" value="1"/>
</dbReference>
<evidence type="ECO:0000259" key="2">
    <source>
        <dbReference type="PROSITE" id="PS50209"/>
    </source>
</evidence>
<dbReference type="SUPFAM" id="SSF47986">
    <property type="entry name" value="DEATH domain"/>
    <property type="match status" value="1"/>
</dbReference>
<dbReference type="PANTHER" id="PTHR47508">
    <property type="entry name" value="SAM DOMAIN-CONTAINING PROTEIN-RELATED"/>
    <property type="match status" value="1"/>
</dbReference>
<dbReference type="KEGG" id="tad:TRIADDRAFT_62327"/>
<dbReference type="Gene3D" id="1.10.533.10">
    <property type="entry name" value="Death Domain, Fas"/>
    <property type="match status" value="1"/>
</dbReference>
<proteinExistence type="predicted"/>
<dbReference type="CDD" id="cd01671">
    <property type="entry name" value="CARD"/>
    <property type="match status" value="1"/>
</dbReference>
<accession>B3SDH1</accession>
<dbReference type="OMA" id="YTESAPC"/>
<dbReference type="eggNOG" id="ENOG502SG8Y">
    <property type="taxonomic scope" value="Eukaryota"/>
</dbReference>
<sequence length="287" mass="32420">MEKHEEDAIKECWSELVKSMPVDHMKNKLFSKRILEISDLEAIDAMNTTNKKNQEILKLVTRSQSPETYNIFITALREIPTRNNILADMVEKCNKKSVSYNSSSNTASANINADQTDSVGVDKSSACGEKWDVFLSYSWNNKDEVKKIKSYLEQQKWTVWIDDDRVAGGQKLDSVLSNGIEACKVFVPCLSRSYANSDNCYSELSHAKDLKKFIIPIVLGDVDPKNGGLKGKNGDLNFKITGLTYIKIKDFEDKATTNKKLNDLNKAVHRRLIGYDEEASSVNTPYK</sequence>
<gene>
    <name evidence="3" type="ORF">TRIADDRAFT_62327</name>
</gene>
<name>B3SDH1_TRIAD</name>
<feature type="domain" description="TIR" evidence="1">
    <location>
        <begin position="129"/>
        <end position="268"/>
    </location>
</feature>
<dbReference type="InterPro" id="IPR000157">
    <property type="entry name" value="TIR_dom"/>
</dbReference>
<reference evidence="3 4" key="1">
    <citation type="journal article" date="2008" name="Nature">
        <title>The Trichoplax genome and the nature of placozoans.</title>
        <authorList>
            <person name="Srivastava M."/>
            <person name="Begovic E."/>
            <person name="Chapman J."/>
            <person name="Putnam N.H."/>
            <person name="Hellsten U."/>
            <person name="Kawashima T."/>
            <person name="Kuo A."/>
            <person name="Mitros T."/>
            <person name="Salamov A."/>
            <person name="Carpenter M.L."/>
            <person name="Signorovitch A.Y."/>
            <person name="Moreno M.A."/>
            <person name="Kamm K."/>
            <person name="Grimwood J."/>
            <person name="Schmutz J."/>
            <person name="Shapiro H."/>
            <person name="Grigoriev I.V."/>
            <person name="Buss L.W."/>
            <person name="Schierwater B."/>
            <person name="Dellaporta S.L."/>
            <person name="Rokhsar D.S."/>
        </authorList>
    </citation>
    <scope>NUCLEOTIDE SEQUENCE [LARGE SCALE GENOMIC DNA]</scope>
    <source>
        <strain evidence="3 4">Grell-BS-1999</strain>
    </source>
</reference>
<dbReference type="PROSITE" id="PS50104">
    <property type="entry name" value="TIR"/>
    <property type="match status" value="1"/>
</dbReference>
<dbReference type="PROSITE" id="PS50209">
    <property type="entry name" value="CARD"/>
    <property type="match status" value="1"/>
</dbReference>
<dbReference type="InParanoid" id="B3SDH1"/>
<evidence type="ECO:0000313" key="4">
    <source>
        <dbReference type="Proteomes" id="UP000009022"/>
    </source>
</evidence>
<organism evidence="3 4">
    <name type="scientific">Trichoplax adhaerens</name>
    <name type="common">Trichoplax reptans</name>
    <dbReference type="NCBI Taxonomy" id="10228"/>
    <lineage>
        <taxon>Eukaryota</taxon>
        <taxon>Metazoa</taxon>
        <taxon>Placozoa</taxon>
        <taxon>Uniplacotomia</taxon>
        <taxon>Trichoplacea</taxon>
        <taxon>Trichoplacidae</taxon>
        <taxon>Trichoplax</taxon>
    </lineage>
</organism>
<dbReference type="EMBL" id="DS985279">
    <property type="protein sequence ID" value="EDV19217.1"/>
    <property type="molecule type" value="Genomic_DNA"/>
</dbReference>
<dbReference type="GO" id="GO:0042981">
    <property type="term" value="P:regulation of apoptotic process"/>
    <property type="evidence" value="ECO:0007669"/>
    <property type="project" value="InterPro"/>
</dbReference>
<feature type="domain" description="CARD" evidence="2">
    <location>
        <begin position="1"/>
        <end position="78"/>
    </location>
</feature>
<dbReference type="SMART" id="SM00255">
    <property type="entry name" value="TIR"/>
    <property type="match status" value="1"/>
</dbReference>
<dbReference type="InterPro" id="IPR035897">
    <property type="entry name" value="Toll_tir_struct_dom_sf"/>
</dbReference>
<keyword evidence="4" id="KW-1185">Reference proteome</keyword>
<dbReference type="GeneID" id="6759510"/>
<dbReference type="CTD" id="6759510"/>
<dbReference type="PhylomeDB" id="B3SDH1"/>
<dbReference type="Proteomes" id="UP000009022">
    <property type="component" value="Unassembled WGS sequence"/>
</dbReference>
<dbReference type="PANTHER" id="PTHR47508:SF1">
    <property type="entry name" value="NON-SPECIFIC SERINE_THREONINE PROTEIN KINASE"/>
    <property type="match status" value="1"/>
</dbReference>
<evidence type="ECO:0000259" key="1">
    <source>
        <dbReference type="PROSITE" id="PS50104"/>
    </source>
</evidence>
<dbReference type="InterPro" id="IPR011029">
    <property type="entry name" value="DEATH-like_dom_sf"/>
</dbReference>
<dbReference type="RefSeq" id="XP_002118283.1">
    <property type="nucleotide sequence ID" value="XM_002118247.1"/>
</dbReference>
<dbReference type="InterPro" id="IPR001315">
    <property type="entry name" value="CARD"/>
</dbReference>
<evidence type="ECO:0008006" key="5">
    <source>
        <dbReference type="Google" id="ProtNLM"/>
    </source>
</evidence>